<evidence type="ECO:0000256" key="1">
    <source>
        <dbReference type="SAM" id="Phobius"/>
    </source>
</evidence>
<keyword evidence="1" id="KW-0812">Transmembrane</keyword>
<dbReference type="AlphaFoldDB" id="A0A6P0UQC8"/>
<evidence type="ECO:0000313" key="3">
    <source>
        <dbReference type="Proteomes" id="UP000468581"/>
    </source>
</evidence>
<proteinExistence type="predicted"/>
<keyword evidence="3" id="KW-1185">Reference proteome</keyword>
<name>A0A6P0UQC8_9FLAO</name>
<reference evidence="2 3" key="1">
    <citation type="submission" date="2020-01" db="EMBL/GenBank/DDBJ databases">
        <title>Leptobacterium flavescens.</title>
        <authorList>
            <person name="Wang G."/>
        </authorList>
    </citation>
    <scope>NUCLEOTIDE SEQUENCE [LARGE SCALE GENOMIC DNA]</scope>
    <source>
        <strain evidence="2 3">KCTC 22160</strain>
    </source>
</reference>
<accession>A0A6P0UQC8</accession>
<feature type="transmembrane region" description="Helical" evidence="1">
    <location>
        <begin position="55"/>
        <end position="72"/>
    </location>
</feature>
<dbReference type="RefSeq" id="WP_163607445.1">
    <property type="nucleotide sequence ID" value="NZ_JAABOO010000002.1"/>
</dbReference>
<feature type="transmembrane region" description="Helical" evidence="1">
    <location>
        <begin position="84"/>
        <end position="104"/>
    </location>
</feature>
<sequence>MLSLYYSHDPSQEESFFPKCPFYHITGYYCAGCGSQRALHDLLHLRFLDVIKQNLLFIPAVLVFVYHYSIVFMEKRTGNTYKNLLYHPRAPWVVLAVIGGFWILRNVDIYPFNLLAPN</sequence>
<organism evidence="2 3">
    <name type="scientific">Leptobacterium flavescens</name>
    <dbReference type="NCBI Taxonomy" id="472055"/>
    <lineage>
        <taxon>Bacteria</taxon>
        <taxon>Pseudomonadati</taxon>
        <taxon>Bacteroidota</taxon>
        <taxon>Flavobacteriia</taxon>
        <taxon>Flavobacteriales</taxon>
        <taxon>Flavobacteriaceae</taxon>
        <taxon>Leptobacterium</taxon>
    </lineage>
</organism>
<dbReference type="Pfam" id="PF10825">
    <property type="entry name" value="DUF2752"/>
    <property type="match status" value="1"/>
</dbReference>
<evidence type="ECO:0000313" key="2">
    <source>
        <dbReference type="EMBL" id="NER14188.1"/>
    </source>
</evidence>
<dbReference type="InterPro" id="IPR021215">
    <property type="entry name" value="DUF2752"/>
</dbReference>
<protein>
    <submittedName>
        <fullName evidence="2">DUF2752 domain-containing protein</fullName>
    </submittedName>
</protein>
<keyword evidence="1" id="KW-1133">Transmembrane helix</keyword>
<comment type="caution">
    <text evidence="2">The sequence shown here is derived from an EMBL/GenBank/DDBJ whole genome shotgun (WGS) entry which is preliminary data.</text>
</comment>
<gene>
    <name evidence="2" type="ORF">GWK08_12105</name>
</gene>
<dbReference type="Proteomes" id="UP000468581">
    <property type="component" value="Unassembled WGS sequence"/>
</dbReference>
<keyword evidence="1" id="KW-0472">Membrane</keyword>
<dbReference type="EMBL" id="JAABOO010000002">
    <property type="protein sequence ID" value="NER14188.1"/>
    <property type="molecule type" value="Genomic_DNA"/>
</dbReference>